<comment type="similarity">
    <text evidence="2 3">Belongs to the LOG family.</text>
</comment>
<sequence length="186" mass="20713">MNITVYCGASLGNEPVYQTSAVRLGKWIAEHHHKLVYGGGRVGLMGVIADTVLAFGGEVVGVMPSFLCERELAHIGLTELIIVDSMSERKKKMIELGDAYIALAGGPGTLEEISEVISWSRIGQNANPCILFNQNGYYDPLKMMFEQMVQSGFLTEEDYQKILFSDDLAEIDEFISTYHPPKVRRY</sequence>
<evidence type="ECO:0000313" key="4">
    <source>
        <dbReference type="EMBL" id="OOF69409.1"/>
    </source>
</evidence>
<keyword evidence="5" id="KW-1185">Reference proteome</keyword>
<proteinExistence type="inferred from homology"/>
<comment type="catalytic activity">
    <reaction evidence="1">
        <text>AMP + H2O = D-ribose 5-phosphate + adenine</text>
        <dbReference type="Rhea" id="RHEA:20129"/>
        <dbReference type="ChEBI" id="CHEBI:15377"/>
        <dbReference type="ChEBI" id="CHEBI:16708"/>
        <dbReference type="ChEBI" id="CHEBI:78346"/>
        <dbReference type="ChEBI" id="CHEBI:456215"/>
        <dbReference type="EC" id="3.2.2.4"/>
    </reaction>
</comment>
<dbReference type="PANTHER" id="PTHR31223">
    <property type="entry name" value="LOG FAMILY PROTEIN YJL055W"/>
    <property type="match status" value="1"/>
</dbReference>
<dbReference type="NCBIfam" id="TIGR00730">
    <property type="entry name" value="Rossman fold protein, TIGR00730 family"/>
    <property type="match status" value="1"/>
</dbReference>
<name>A0ABX3KWN2_9PAST</name>
<evidence type="ECO:0000256" key="3">
    <source>
        <dbReference type="RuleBase" id="RU363015"/>
    </source>
</evidence>
<protein>
    <recommendedName>
        <fullName evidence="3">Cytokinin riboside 5'-monophosphate phosphoribohydrolase</fullName>
        <ecNumber evidence="3">3.2.2.n1</ecNumber>
    </recommendedName>
</protein>
<accession>A0ABX3KWN2</accession>
<dbReference type="EC" id="3.2.2.n1" evidence="3"/>
<dbReference type="PANTHER" id="PTHR31223:SF70">
    <property type="entry name" value="LOG FAMILY PROTEIN YJL055W"/>
    <property type="match status" value="1"/>
</dbReference>
<dbReference type="EMBL" id="MLAA01000028">
    <property type="protein sequence ID" value="OOF69409.1"/>
    <property type="molecule type" value="Genomic_DNA"/>
</dbReference>
<evidence type="ECO:0000256" key="1">
    <source>
        <dbReference type="ARBA" id="ARBA00000274"/>
    </source>
</evidence>
<dbReference type="SUPFAM" id="SSF102405">
    <property type="entry name" value="MCP/YpsA-like"/>
    <property type="match status" value="1"/>
</dbReference>
<dbReference type="Gene3D" id="3.40.50.450">
    <property type="match status" value="1"/>
</dbReference>
<dbReference type="InterPro" id="IPR031100">
    <property type="entry name" value="LOG_fam"/>
</dbReference>
<dbReference type="RefSeq" id="WP_077463476.1">
    <property type="nucleotide sequence ID" value="NZ_MLAA01000028.1"/>
</dbReference>
<evidence type="ECO:0000256" key="2">
    <source>
        <dbReference type="ARBA" id="ARBA00006763"/>
    </source>
</evidence>
<gene>
    <name evidence="4" type="ORF">BKG89_06950</name>
</gene>
<dbReference type="InterPro" id="IPR005269">
    <property type="entry name" value="LOG"/>
</dbReference>
<keyword evidence="3" id="KW-0203">Cytokinin biosynthesis</keyword>
<evidence type="ECO:0000313" key="5">
    <source>
        <dbReference type="Proteomes" id="UP000188820"/>
    </source>
</evidence>
<dbReference type="Pfam" id="PF03641">
    <property type="entry name" value="Lysine_decarbox"/>
    <property type="match status" value="1"/>
</dbReference>
<reference evidence="4 5" key="1">
    <citation type="submission" date="2016-10" db="EMBL/GenBank/DDBJ databases">
        <title>Rodentibacter gen. nov. and new species.</title>
        <authorList>
            <person name="Christensen H."/>
        </authorList>
    </citation>
    <scope>NUCLEOTIDE SEQUENCE [LARGE SCALE GENOMIC DNA]</scope>
    <source>
        <strain evidence="4 5">1998236014</strain>
    </source>
</reference>
<organism evidence="4 5">
    <name type="scientific">Rodentibacter caecimuris</name>
    <dbReference type="NCBI Taxonomy" id="1796644"/>
    <lineage>
        <taxon>Bacteria</taxon>
        <taxon>Pseudomonadati</taxon>
        <taxon>Pseudomonadota</taxon>
        <taxon>Gammaproteobacteria</taxon>
        <taxon>Pasteurellales</taxon>
        <taxon>Pasteurellaceae</taxon>
        <taxon>Rodentibacter</taxon>
    </lineage>
</organism>
<keyword evidence="3" id="KW-0378">Hydrolase</keyword>
<dbReference type="Proteomes" id="UP000188820">
    <property type="component" value="Unassembled WGS sequence"/>
</dbReference>
<comment type="caution">
    <text evidence="4">The sequence shown here is derived from an EMBL/GenBank/DDBJ whole genome shotgun (WGS) entry which is preliminary data.</text>
</comment>